<dbReference type="HOGENOM" id="CLU_007207_0_0_9"/>
<dbReference type="STRING" id="768704.Desmer_2450"/>
<gene>
    <name evidence="6" type="ordered locus">Desmer_2450</name>
</gene>
<evidence type="ECO:0000256" key="2">
    <source>
        <dbReference type="ARBA" id="ARBA00023002"/>
    </source>
</evidence>
<reference evidence="7" key="2">
    <citation type="submission" date="2012-08" db="EMBL/GenBank/DDBJ databases">
        <title>Finished genome of Desulfosporosinus meridiei DSM 13257.</title>
        <authorList>
            <person name="Huntemann M."/>
            <person name="Wei C.-L."/>
            <person name="Han J."/>
            <person name="Detter J.C."/>
            <person name="Han C."/>
            <person name="Davenport K."/>
            <person name="Daligault H."/>
            <person name="Erkkila T."/>
            <person name="Gu W."/>
            <person name="Munk A.C.C."/>
            <person name="Teshima H."/>
            <person name="Xu Y."/>
            <person name="Chain P."/>
            <person name="Tapia R."/>
            <person name="Chen A."/>
            <person name="Krypides N."/>
            <person name="Mavromatis K."/>
            <person name="Markowitz V."/>
            <person name="Szeto E."/>
            <person name="Ivanova N."/>
            <person name="Mikhailova N."/>
            <person name="Ovchinnikova G."/>
            <person name="Pagani I."/>
            <person name="Pati A."/>
            <person name="Goodwin L."/>
            <person name="Peters L."/>
            <person name="Pitluck S."/>
            <person name="Woyke T."/>
            <person name="Pester M."/>
            <person name="Spring S."/>
            <person name="Ollivier B."/>
            <person name="Rattei T."/>
            <person name="Klenk H.-P."/>
            <person name="Wagner M."/>
            <person name="Loy A."/>
        </authorList>
    </citation>
    <scope>NUCLEOTIDE SEQUENCE [LARGE SCALE GENOMIC DNA]</scope>
    <source>
        <strain evidence="7">ATCC BAA-275 / DSM 13257 / NCIMB 13706 / S10</strain>
    </source>
</reference>
<dbReference type="Gene3D" id="3.40.50.1970">
    <property type="match status" value="1"/>
</dbReference>
<dbReference type="SUPFAM" id="SSF56796">
    <property type="entry name" value="Dehydroquinate synthase-like"/>
    <property type="match status" value="1"/>
</dbReference>
<dbReference type="InterPro" id="IPR056798">
    <property type="entry name" value="ADH_Fe_C"/>
</dbReference>
<dbReference type="PROSITE" id="PS00913">
    <property type="entry name" value="ADH_IRON_1"/>
    <property type="match status" value="1"/>
</dbReference>
<comment type="similarity">
    <text evidence="1">Belongs to the iron-containing alcohol dehydrogenase family.</text>
</comment>
<feature type="domain" description="Alcohol dehydrogenase iron-type/glycerol dehydrogenase GldA" evidence="4">
    <location>
        <begin position="10"/>
        <end position="184"/>
    </location>
</feature>
<proteinExistence type="inferred from homology"/>
<dbReference type="InterPro" id="IPR018211">
    <property type="entry name" value="ADH_Fe_CS"/>
</dbReference>
<sequence length="389" mass="42765">MENTHNFILPKTNLIGIGAIKDLPNELLAWKLSKALIVTDKNMISLGYVENVEKILKNLFISYDIFDGILHPNPTVSFVEDGLSYFKKGLNVLRNYKLIISIGGGTNHDCAKAIAIVATNGGSIIDYEGYNKVTKPPLPQISINTTAGSGAELTMFAIIVDNSRKVKMTIASPFLTPYITVNDPIFMTTMPKEVTASSGFDVVSHAIEAYVSTEASPLTDSFALDAIRIAFEYLPRAYENGNDLEAKEKMMYANIMAAMAFNNAGLGYVHSMAHQLGGFYGQTHGCYNGILVPYVFEFNSASIPKQRIMKLCEAMGASTQDTSQAIDIIIDSIRRLTAKIEIPGKLREMGLKENDIETLSQNAMKDITVFTNPRKGSVEDFMSLFKSAY</sequence>
<dbReference type="KEGG" id="dmi:Desmer_2450"/>
<dbReference type="GO" id="GO:0046872">
    <property type="term" value="F:metal ion binding"/>
    <property type="evidence" value="ECO:0007669"/>
    <property type="project" value="InterPro"/>
</dbReference>
<dbReference type="AlphaFoldDB" id="J7IW48"/>
<dbReference type="FunFam" id="3.40.50.1970:FF:000003">
    <property type="entry name" value="Alcohol dehydrogenase, iron-containing"/>
    <property type="match status" value="1"/>
</dbReference>
<feature type="domain" description="Fe-containing alcohol dehydrogenase-like C-terminal" evidence="5">
    <location>
        <begin position="195"/>
        <end position="389"/>
    </location>
</feature>
<name>J7IW48_DESMD</name>
<dbReference type="FunFam" id="1.20.1090.10:FF:000001">
    <property type="entry name" value="Aldehyde-alcohol dehydrogenase"/>
    <property type="match status" value="1"/>
</dbReference>
<evidence type="ECO:0000259" key="5">
    <source>
        <dbReference type="Pfam" id="PF25137"/>
    </source>
</evidence>
<dbReference type="OrthoDB" id="5445534at2"/>
<evidence type="ECO:0000256" key="1">
    <source>
        <dbReference type="ARBA" id="ARBA00007358"/>
    </source>
</evidence>
<dbReference type="GO" id="GO:0004022">
    <property type="term" value="F:alcohol dehydrogenase (NAD+) activity"/>
    <property type="evidence" value="ECO:0007669"/>
    <property type="project" value="TreeGrafter"/>
</dbReference>
<dbReference type="Pfam" id="PF00465">
    <property type="entry name" value="Fe-ADH"/>
    <property type="match status" value="1"/>
</dbReference>
<dbReference type="RefSeq" id="WP_014903282.1">
    <property type="nucleotide sequence ID" value="NC_018515.1"/>
</dbReference>
<reference evidence="6 7" key="1">
    <citation type="journal article" date="2012" name="J. Bacteriol.">
        <title>Complete genome sequences of Desulfosporosinus orientis DSM765T, Desulfosporosinus youngiae DSM17734T, Desulfosporosinus meridiei DSM13257T, and Desulfosporosinus acidiphilus DSM22704T.</title>
        <authorList>
            <person name="Pester M."/>
            <person name="Brambilla E."/>
            <person name="Alazard D."/>
            <person name="Rattei T."/>
            <person name="Weinmaier T."/>
            <person name="Han J."/>
            <person name="Lucas S."/>
            <person name="Lapidus A."/>
            <person name="Cheng J.F."/>
            <person name="Goodwin L."/>
            <person name="Pitluck S."/>
            <person name="Peters L."/>
            <person name="Ovchinnikova G."/>
            <person name="Teshima H."/>
            <person name="Detter J.C."/>
            <person name="Han C.S."/>
            <person name="Tapia R."/>
            <person name="Land M.L."/>
            <person name="Hauser L."/>
            <person name="Kyrpides N.C."/>
            <person name="Ivanova N.N."/>
            <person name="Pagani I."/>
            <person name="Huntmann M."/>
            <person name="Wei C.L."/>
            <person name="Davenport K.W."/>
            <person name="Daligault H."/>
            <person name="Chain P.S."/>
            <person name="Chen A."/>
            <person name="Mavromatis K."/>
            <person name="Markowitz V."/>
            <person name="Szeto E."/>
            <person name="Mikhailova N."/>
            <person name="Pati A."/>
            <person name="Wagner M."/>
            <person name="Woyke T."/>
            <person name="Ollivier B."/>
            <person name="Klenk H.P."/>
            <person name="Spring S."/>
            <person name="Loy A."/>
        </authorList>
    </citation>
    <scope>NUCLEOTIDE SEQUENCE [LARGE SCALE GENOMIC DNA]</scope>
    <source>
        <strain evidence="7">ATCC BAA-275 / DSM 13257 / NCIMB 13706 / S10</strain>
    </source>
</reference>
<dbReference type="InterPro" id="IPR001670">
    <property type="entry name" value="ADH_Fe/GldA"/>
</dbReference>
<dbReference type="PANTHER" id="PTHR11496">
    <property type="entry name" value="ALCOHOL DEHYDROGENASE"/>
    <property type="match status" value="1"/>
</dbReference>
<keyword evidence="7" id="KW-1185">Reference proteome</keyword>
<evidence type="ECO:0000313" key="7">
    <source>
        <dbReference type="Proteomes" id="UP000005262"/>
    </source>
</evidence>
<evidence type="ECO:0000256" key="3">
    <source>
        <dbReference type="ARBA" id="ARBA00023027"/>
    </source>
</evidence>
<keyword evidence="3" id="KW-0520">NAD</keyword>
<evidence type="ECO:0000259" key="4">
    <source>
        <dbReference type="Pfam" id="PF00465"/>
    </source>
</evidence>
<dbReference type="eggNOG" id="COG1454">
    <property type="taxonomic scope" value="Bacteria"/>
</dbReference>
<accession>J7IW48</accession>
<dbReference type="Gene3D" id="1.20.1090.10">
    <property type="entry name" value="Dehydroquinate synthase-like - alpha domain"/>
    <property type="match status" value="1"/>
</dbReference>
<dbReference type="PANTHER" id="PTHR11496:SF102">
    <property type="entry name" value="ALCOHOL DEHYDROGENASE 4"/>
    <property type="match status" value="1"/>
</dbReference>
<evidence type="ECO:0000313" key="6">
    <source>
        <dbReference type="EMBL" id="AFQ44369.1"/>
    </source>
</evidence>
<dbReference type="Pfam" id="PF25137">
    <property type="entry name" value="ADH_Fe_C"/>
    <property type="match status" value="1"/>
</dbReference>
<dbReference type="InterPro" id="IPR039697">
    <property type="entry name" value="Alcohol_dehydrogenase_Fe"/>
</dbReference>
<keyword evidence="2" id="KW-0560">Oxidoreductase</keyword>
<protein>
    <submittedName>
        <fullName evidence="6">Alcohol dehydrogenase, class IV</fullName>
    </submittedName>
</protein>
<dbReference type="Proteomes" id="UP000005262">
    <property type="component" value="Chromosome"/>
</dbReference>
<dbReference type="EMBL" id="CP003629">
    <property type="protein sequence ID" value="AFQ44369.1"/>
    <property type="molecule type" value="Genomic_DNA"/>
</dbReference>
<organism evidence="6 7">
    <name type="scientific">Desulfosporosinus meridiei (strain ATCC BAA-275 / DSM 13257 / KCTC 12902 / NCIMB 13706 / S10)</name>
    <dbReference type="NCBI Taxonomy" id="768704"/>
    <lineage>
        <taxon>Bacteria</taxon>
        <taxon>Bacillati</taxon>
        <taxon>Bacillota</taxon>
        <taxon>Clostridia</taxon>
        <taxon>Eubacteriales</taxon>
        <taxon>Desulfitobacteriaceae</taxon>
        <taxon>Desulfosporosinus</taxon>
    </lineage>
</organism>